<reference evidence="1 2" key="1">
    <citation type="submission" date="2017-02" db="EMBL/GenBank/DDBJ databases">
        <authorList>
            <person name="Peterson S.W."/>
        </authorList>
    </citation>
    <scope>NUCLEOTIDE SEQUENCE [LARGE SCALE GENOMIC DNA]</scope>
    <source>
        <strain evidence="1 2">DSM 18108</strain>
    </source>
</reference>
<evidence type="ECO:0000313" key="1">
    <source>
        <dbReference type="EMBL" id="SKC95421.1"/>
    </source>
</evidence>
<dbReference type="Proteomes" id="UP000190166">
    <property type="component" value="Unassembled WGS sequence"/>
</dbReference>
<dbReference type="InterPro" id="IPR036390">
    <property type="entry name" value="WH_DNA-bd_sf"/>
</dbReference>
<name>A0A1T5N4L0_9BACT</name>
<protein>
    <submittedName>
        <fullName evidence="1">Predicted transcriptional regulator, ArsR family</fullName>
    </submittedName>
</protein>
<keyword evidence="2" id="KW-1185">Reference proteome</keyword>
<dbReference type="SUPFAM" id="SSF46785">
    <property type="entry name" value="Winged helix' DNA-binding domain"/>
    <property type="match status" value="1"/>
</dbReference>
<dbReference type="EMBL" id="FUZZ01000001">
    <property type="protein sequence ID" value="SKC95421.1"/>
    <property type="molecule type" value="Genomic_DNA"/>
</dbReference>
<gene>
    <name evidence="1" type="ORF">SAMN05660461_0380</name>
</gene>
<dbReference type="AlphaFoldDB" id="A0A1T5N4L0"/>
<sequence length="213" mass="23597">MENYPIRTKNAAERFLTLLKTRGPLSAAELANELGITGEGARLQLLKLAEEGLVQSESASKGVGRPVLIWSLTPLGNARFPDTHTELTLQLIQTIKNVLGKEALDNVVNAREKSQLEKYSSALEGVNGIENRLTSFAAIRSGEGYLAEWKKEGDTYYFIENHCPICCAATECDNICTSEMRTFVSILGEKMNVSRMEHIINGARRCVYKIEAE</sequence>
<evidence type="ECO:0000313" key="2">
    <source>
        <dbReference type="Proteomes" id="UP000190166"/>
    </source>
</evidence>
<organism evidence="1 2">
    <name type="scientific">Chitinophaga ginsengisegetis</name>
    <dbReference type="NCBI Taxonomy" id="393003"/>
    <lineage>
        <taxon>Bacteria</taxon>
        <taxon>Pseudomonadati</taxon>
        <taxon>Bacteroidota</taxon>
        <taxon>Chitinophagia</taxon>
        <taxon>Chitinophagales</taxon>
        <taxon>Chitinophagaceae</taxon>
        <taxon>Chitinophaga</taxon>
    </lineage>
</organism>
<proteinExistence type="predicted"/>
<accession>A0A1T5N4L0</accession>
<dbReference type="STRING" id="393003.SAMN05660461_0380"/>
<dbReference type="InterPro" id="IPR036388">
    <property type="entry name" value="WH-like_DNA-bd_sf"/>
</dbReference>
<dbReference type="RefSeq" id="WP_079467719.1">
    <property type="nucleotide sequence ID" value="NZ_FUZZ01000001.1"/>
</dbReference>
<dbReference type="Gene3D" id="1.10.10.10">
    <property type="entry name" value="Winged helix-like DNA-binding domain superfamily/Winged helix DNA-binding domain"/>
    <property type="match status" value="1"/>
</dbReference>